<evidence type="ECO:0000313" key="2">
    <source>
        <dbReference type="EMBL" id="ABA98462.2"/>
    </source>
</evidence>
<feature type="region of interest" description="Disordered" evidence="1">
    <location>
        <begin position="127"/>
        <end position="183"/>
    </location>
</feature>
<dbReference type="AlphaFoldDB" id="Q2QR57"/>
<evidence type="ECO:0000256" key="1">
    <source>
        <dbReference type="SAM" id="MobiDB-lite"/>
    </source>
</evidence>
<reference evidence="2" key="3">
    <citation type="submission" date="2006-01" db="EMBL/GenBank/DDBJ databases">
        <authorList>
            <person name="Buell R."/>
        </authorList>
    </citation>
    <scope>NUCLEOTIDE SEQUENCE</scope>
</reference>
<sequence length="183" mass="18770">MAKVREVAAAGAHGRPLLVSVPVAMTELSRSTIGYWVDRSLLGGRLDRMCTAGQTSGDRVARRSQTRIEVQVWKIEEWNCMSMLFPWFVILASGEWSNRQDDGGLTDSKQPVRLAALGGTKTVASGVGGASGLGADSPPQPSGAAPARGSGSHGMDPPPPPSGAMTTLGTGGLGIGTVAAASD</sequence>
<name>Q2QR57_ORYSJ</name>
<dbReference type="EMBL" id="DP000011">
    <property type="protein sequence ID" value="ABA98462.2"/>
    <property type="molecule type" value="Genomic_DNA"/>
</dbReference>
<accession>Q2QR57</accession>
<reference evidence="2" key="1">
    <citation type="journal article" date="2005" name="BMC Biol.">
        <title>The sequence of rice chromosomes 11 and 12, rich in disease resistance genes and recent gene duplications.</title>
        <authorList>
            <consortium name="The rice chromosomes 11 and 12 sequencing consortia"/>
        </authorList>
    </citation>
    <scope>NUCLEOTIDE SEQUENCE [LARGE SCALE GENOMIC DNA]</scope>
</reference>
<gene>
    <name evidence="2" type="ordered locus">LOC_Os12g28720</name>
</gene>
<protein>
    <submittedName>
        <fullName evidence="2">Expressed protein</fullName>
    </submittedName>
</protein>
<reference evidence="2" key="2">
    <citation type="submission" date="2005-04" db="EMBL/GenBank/DDBJ databases">
        <authorList>
            <person name="Buell C.R."/>
            <person name="Wing R.A."/>
            <person name="McCombie W.A."/>
            <person name="Ouyang S."/>
        </authorList>
    </citation>
    <scope>NUCLEOTIDE SEQUENCE</scope>
</reference>
<proteinExistence type="predicted"/>
<organism evidence="2">
    <name type="scientific">Oryza sativa subsp. japonica</name>
    <name type="common">Rice</name>
    <dbReference type="NCBI Taxonomy" id="39947"/>
    <lineage>
        <taxon>Eukaryota</taxon>
        <taxon>Viridiplantae</taxon>
        <taxon>Streptophyta</taxon>
        <taxon>Embryophyta</taxon>
        <taxon>Tracheophyta</taxon>
        <taxon>Spermatophyta</taxon>
        <taxon>Magnoliopsida</taxon>
        <taxon>Liliopsida</taxon>
        <taxon>Poales</taxon>
        <taxon>Poaceae</taxon>
        <taxon>BOP clade</taxon>
        <taxon>Oryzoideae</taxon>
        <taxon>Oryzeae</taxon>
        <taxon>Oryzinae</taxon>
        <taxon>Oryza</taxon>
        <taxon>Oryza sativa</taxon>
    </lineage>
</organism>